<evidence type="ECO:0000259" key="11">
    <source>
        <dbReference type="PROSITE" id="PS50157"/>
    </source>
</evidence>
<dbReference type="InterPro" id="IPR036236">
    <property type="entry name" value="Znf_C2H2_sf"/>
</dbReference>
<evidence type="ECO:0000256" key="10">
    <source>
        <dbReference type="SAM" id="MobiDB-lite"/>
    </source>
</evidence>
<keyword evidence="7" id="KW-0804">Transcription</keyword>
<keyword evidence="13" id="KW-1185">Reference proteome</keyword>
<keyword evidence="5" id="KW-0862">Zinc</keyword>
<dbReference type="GO" id="GO:0008270">
    <property type="term" value="F:zinc ion binding"/>
    <property type="evidence" value="ECO:0007669"/>
    <property type="project" value="UniProtKB-KW"/>
</dbReference>
<evidence type="ECO:0000256" key="2">
    <source>
        <dbReference type="ARBA" id="ARBA00022723"/>
    </source>
</evidence>
<evidence type="ECO:0000256" key="6">
    <source>
        <dbReference type="ARBA" id="ARBA00023015"/>
    </source>
</evidence>
<dbReference type="Proteomes" id="UP000261420">
    <property type="component" value="Unplaced"/>
</dbReference>
<dbReference type="AlphaFoldDB" id="A0A3B4T4Q5"/>
<evidence type="ECO:0000313" key="12">
    <source>
        <dbReference type="Ensembl" id="ENSSDUP00000001128.1"/>
    </source>
</evidence>
<dbReference type="PANTHER" id="PTHR24394:SF48">
    <property type="entry name" value="ZINC FINGER PROTEIN 771"/>
    <property type="match status" value="1"/>
</dbReference>
<organism evidence="12 13">
    <name type="scientific">Seriola dumerili</name>
    <name type="common">Greater amberjack</name>
    <name type="synonym">Caranx dumerili</name>
    <dbReference type="NCBI Taxonomy" id="41447"/>
    <lineage>
        <taxon>Eukaryota</taxon>
        <taxon>Metazoa</taxon>
        <taxon>Chordata</taxon>
        <taxon>Craniata</taxon>
        <taxon>Vertebrata</taxon>
        <taxon>Euteleostomi</taxon>
        <taxon>Actinopterygii</taxon>
        <taxon>Neopterygii</taxon>
        <taxon>Teleostei</taxon>
        <taxon>Neoteleostei</taxon>
        <taxon>Acanthomorphata</taxon>
        <taxon>Carangaria</taxon>
        <taxon>Carangiformes</taxon>
        <taxon>Carangidae</taxon>
        <taxon>Seriola</taxon>
    </lineage>
</organism>
<evidence type="ECO:0000256" key="5">
    <source>
        <dbReference type="ARBA" id="ARBA00022833"/>
    </source>
</evidence>
<feature type="domain" description="C2H2-type" evidence="11">
    <location>
        <begin position="224"/>
        <end position="243"/>
    </location>
</feature>
<dbReference type="PROSITE" id="PS50157">
    <property type="entry name" value="ZINC_FINGER_C2H2_2"/>
    <property type="match status" value="3"/>
</dbReference>
<dbReference type="Gene3D" id="3.30.160.60">
    <property type="entry name" value="Classic Zinc Finger"/>
    <property type="match status" value="3"/>
</dbReference>
<evidence type="ECO:0000256" key="4">
    <source>
        <dbReference type="ARBA" id="ARBA00022771"/>
    </source>
</evidence>
<dbReference type="SMART" id="SM00355">
    <property type="entry name" value="ZnF_C2H2"/>
    <property type="match status" value="3"/>
</dbReference>
<evidence type="ECO:0000256" key="9">
    <source>
        <dbReference type="PROSITE-ProRule" id="PRU00042"/>
    </source>
</evidence>
<dbReference type="Ensembl" id="ENSSDUT00000001175.1">
    <property type="protein sequence ID" value="ENSSDUP00000001128.1"/>
    <property type="gene ID" value="ENSSDUG00000000905.1"/>
</dbReference>
<keyword evidence="3" id="KW-0677">Repeat</keyword>
<comment type="subcellular location">
    <subcellularLocation>
        <location evidence="1">Nucleus</location>
    </subcellularLocation>
</comment>
<dbReference type="GO" id="GO:0000981">
    <property type="term" value="F:DNA-binding transcription factor activity, RNA polymerase II-specific"/>
    <property type="evidence" value="ECO:0007669"/>
    <property type="project" value="TreeGrafter"/>
</dbReference>
<dbReference type="PROSITE" id="PS00028">
    <property type="entry name" value="ZINC_FINGER_C2H2_1"/>
    <property type="match status" value="2"/>
</dbReference>
<dbReference type="PANTHER" id="PTHR24394">
    <property type="entry name" value="ZINC FINGER PROTEIN"/>
    <property type="match status" value="1"/>
</dbReference>
<dbReference type="FunFam" id="3.30.160.60:FF:000072">
    <property type="entry name" value="zinc finger protein 143 isoform X1"/>
    <property type="match status" value="1"/>
</dbReference>
<sequence>MARFQDVKESFKQRLLTTVRKDMFGHFERTISEYEKEIDRKRKLLDMVTKNSDPAWQPGTGDKASDPSEPDTDDSDFWKDTRTRTRKSQCPSVLDSLTHNEIAEGDMGLGSVENRFSCSDVKASGSLEPESDDSVDSDFWKESRKPQVNLKNNDISEKGMRCYTKNPYSCPDCGKRFRYMCQMKTHRECHAEVTPFVCPVCDQKFSYDSHLKMHVRTHTGEKPFSCPVCGKKYAHKTSMRNHMATKCFMSLCLQYEDIFIIIIIK</sequence>
<evidence type="ECO:0000256" key="1">
    <source>
        <dbReference type="ARBA" id="ARBA00004123"/>
    </source>
</evidence>
<evidence type="ECO:0000256" key="3">
    <source>
        <dbReference type="ARBA" id="ARBA00022737"/>
    </source>
</evidence>
<feature type="region of interest" description="Disordered" evidence="10">
    <location>
        <begin position="49"/>
        <end position="84"/>
    </location>
</feature>
<dbReference type="InterPro" id="IPR013087">
    <property type="entry name" value="Znf_C2H2_type"/>
</dbReference>
<evidence type="ECO:0000256" key="7">
    <source>
        <dbReference type="ARBA" id="ARBA00023163"/>
    </source>
</evidence>
<reference evidence="12" key="2">
    <citation type="submission" date="2025-09" db="UniProtKB">
        <authorList>
            <consortium name="Ensembl"/>
        </authorList>
    </citation>
    <scope>IDENTIFICATION</scope>
</reference>
<name>A0A3B4T4Q5_SERDU</name>
<dbReference type="GO" id="GO:0003677">
    <property type="term" value="F:DNA binding"/>
    <property type="evidence" value="ECO:0007669"/>
    <property type="project" value="UniProtKB-KW"/>
</dbReference>
<feature type="domain" description="C2H2-type" evidence="11">
    <location>
        <begin position="196"/>
        <end position="223"/>
    </location>
</feature>
<protein>
    <recommendedName>
        <fullName evidence="11">C2H2-type domain-containing protein</fullName>
    </recommendedName>
</protein>
<dbReference type="FunFam" id="3.30.160.60:FF:001325">
    <property type="entry name" value="zinc finger protein 200"/>
    <property type="match status" value="1"/>
</dbReference>
<reference evidence="12" key="1">
    <citation type="submission" date="2025-08" db="UniProtKB">
        <authorList>
            <consortium name="Ensembl"/>
        </authorList>
    </citation>
    <scope>IDENTIFICATION</scope>
</reference>
<dbReference type="GeneTree" id="ENSGT01150000286958"/>
<dbReference type="GO" id="GO:0005634">
    <property type="term" value="C:nucleus"/>
    <property type="evidence" value="ECO:0007669"/>
    <property type="project" value="UniProtKB-SubCell"/>
</dbReference>
<accession>A0A3B4T4Q5</accession>
<evidence type="ECO:0000313" key="13">
    <source>
        <dbReference type="Proteomes" id="UP000261420"/>
    </source>
</evidence>
<evidence type="ECO:0000256" key="8">
    <source>
        <dbReference type="ARBA" id="ARBA00023242"/>
    </source>
</evidence>
<keyword evidence="6" id="KW-0805">Transcription regulation</keyword>
<proteinExistence type="predicted"/>
<feature type="domain" description="C2H2-type" evidence="11">
    <location>
        <begin position="168"/>
        <end position="195"/>
    </location>
</feature>
<dbReference type="Pfam" id="PF00096">
    <property type="entry name" value="zf-C2H2"/>
    <property type="match status" value="2"/>
</dbReference>
<keyword evidence="2" id="KW-0479">Metal-binding</keyword>
<keyword evidence="8" id="KW-0539">Nucleus</keyword>
<keyword evidence="4 9" id="KW-0863">Zinc-finger</keyword>
<dbReference type="SUPFAM" id="SSF57667">
    <property type="entry name" value="beta-beta-alpha zinc fingers"/>
    <property type="match status" value="2"/>
</dbReference>